<dbReference type="EMBL" id="CP058627">
    <property type="protein sequence ID" value="QLG89016.1"/>
    <property type="molecule type" value="Genomic_DNA"/>
</dbReference>
<dbReference type="Proteomes" id="UP000509597">
    <property type="component" value="Chromosome"/>
</dbReference>
<dbReference type="KEGG" id="chiz:HQ393_12630"/>
<accession>A0A7H9BL00</accession>
<sequence length="127" mass="14258">MSLNINTLNSSRYSFIQGKGSSGNLAHTKSSQSNGLWREDLHQSMQDARRDVRQQAMPVLLEVQKSQHRNDLFAIYTGQNPNNGVSNRTALNIEQKLERHARNQVLLQAYDEHVGSDVAEPTLNISA</sequence>
<keyword evidence="2" id="KW-1185">Reference proteome</keyword>
<evidence type="ECO:0000313" key="1">
    <source>
        <dbReference type="EMBL" id="QLG89016.1"/>
    </source>
</evidence>
<gene>
    <name evidence="1" type="ORF">HQ393_12630</name>
</gene>
<evidence type="ECO:0000313" key="2">
    <source>
        <dbReference type="Proteomes" id="UP000509597"/>
    </source>
</evidence>
<organism evidence="1 2">
    <name type="scientific">Chitinibacter bivalviorum</name>
    <dbReference type="NCBI Taxonomy" id="2739434"/>
    <lineage>
        <taxon>Bacteria</taxon>
        <taxon>Pseudomonadati</taxon>
        <taxon>Pseudomonadota</taxon>
        <taxon>Betaproteobacteria</taxon>
        <taxon>Neisseriales</taxon>
        <taxon>Chitinibacteraceae</taxon>
        <taxon>Chitinibacter</taxon>
    </lineage>
</organism>
<reference evidence="1 2" key="1">
    <citation type="submission" date="2020-07" db="EMBL/GenBank/DDBJ databases">
        <title>Complete genome sequence of Chitinibacter sp. 2T18.</title>
        <authorList>
            <person name="Bae J.-W."/>
            <person name="Choi J.-W."/>
        </authorList>
    </citation>
    <scope>NUCLEOTIDE SEQUENCE [LARGE SCALE GENOMIC DNA]</scope>
    <source>
        <strain evidence="1 2">2T18</strain>
    </source>
</reference>
<protein>
    <submittedName>
        <fullName evidence="1">Uncharacterized protein</fullName>
    </submittedName>
</protein>
<dbReference type="AlphaFoldDB" id="A0A7H9BL00"/>
<dbReference type="RefSeq" id="WP_179355518.1">
    <property type="nucleotide sequence ID" value="NZ_CP058627.1"/>
</dbReference>
<proteinExistence type="predicted"/>
<name>A0A7H9BL00_9NEIS</name>